<dbReference type="STRING" id="623280.SAMN05660226_00824"/>
<evidence type="ECO:0000256" key="4">
    <source>
        <dbReference type="ARBA" id="ARBA00022989"/>
    </source>
</evidence>
<dbReference type="PANTHER" id="PTHR40277:SF1">
    <property type="entry name" value="BLL5419 PROTEIN"/>
    <property type="match status" value="1"/>
</dbReference>
<evidence type="ECO:0000256" key="5">
    <source>
        <dbReference type="ARBA" id="ARBA00023136"/>
    </source>
</evidence>
<dbReference type="EMBL" id="FUYS01000002">
    <property type="protein sequence ID" value="SKB35164.1"/>
    <property type="molecule type" value="Genomic_DNA"/>
</dbReference>
<feature type="transmembrane region" description="Helical" evidence="6">
    <location>
        <begin position="201"/>
        <end position="221"/>
    </location>
</feature>
<name>A0A1T5AJJ1_9SPHI</name>
<evidence type="ECO:0008006" key="9">
    <source>
        <dbReference type="Google" id="ProtNLM"/>
    </source>
</evidence>
<evidence type="ECO:0000313" key="8">
    <source>
        <dbReference type="Proteomes" id="UP000190541"/>
    </source>
</evidence>
<keyword evidence="3 6" id="KW-0812">Transmembrane</keyword>
<evidence type="ECO:0000256" key="2">
    <source>
        <dbReference type="ARBA" id="ARBA00022475"/>
    </source>
</evidence>
<reference evidence="7 8" key="1">
    <citation type="submission" date="2017-02" db="EMBL/GenBank/DDBJ databases">
        <authorList>
            <person name="Peterson S.W."/>
        </authorList>
    </citation>
    <scope>NUCLEOTIDE SEQUENCE [LARGE SCALE GENOMIC DNA]</scope>
    <source>
        <strain evidence="7 8">DSM 22899</strain>
    </source>
</reference>
<dbReference type="RefSeq" id="WP_176146092.1">
    <property type="nucleotide sequence ID" value="NZ_FUYS01000002.1"/>
</dbReference>
<dbReference type="InterPro" id="IPR022791">
    <property type="entry name" value="L-PG_synthase/AglD"/>
</dbReference>
<proteinExistence type="predicted"/>
<keyword evidence="5 6" id="KW-0472">Membrane</keyword>
<evidence type="ECO:0000313" key="7">
    <source>
        <dbReference type="EMBL" id="SKB35164.1"/>
    </source>
</evidence>
<gene>
    <name evidence="7" type="ORF">SAMN05660226_00824</name>
</gene>
<feature type="transmembrane region" description="Helical" evidence="6">
    <location>
        <begin position="71"/>
        <end position="97"/>
    </location>
</feature>
<protein>
    <recommendedName>
        <fullName evidence="9">Lysylphosphatidylglycerol synthase TM region</fullName>
    </recommendedName>
</protein>
<keyword evidence="8" id="KW-1185">Reference proteome</keyword>
<feature type="transmembrane region" description="Helical" evidence="6">
    <location>
        <begin position="241"/>
        <end position="263"/>
    </location>
</feature>
<organism evidence="7 8">
    <name type="scientific">Parapedobacter luteus</name>
    <dbReference type="NCBI Taxonomy" id="623280"/>
    <lineage>
        <taxon>Bacteria</taxon>
        <taxon>Pseudomonadati</taxon>
        <taxon>Bacteroidota</taxon>
        <taxon>Sphingobacteriia</taxon>
        <taxon>Sphingobacteriales</taxon>
        <taxon>Sphingobacteriaceae</taxon>
        <taxon>Parapedobacter</taxon>
    </lineage>
</organism>
<comment type="subcellular location">
    <subcellularLocation>
        <location evidence="1">Cell membrane</location>
        <topology evidence="1">Multi-pass membrane protein</topology>
    </subcellularLocation>
</comment>
<dbReference type="Pfam" id="PF03706">
    <property type="entry name" value="LPG_synthase_TM"/>
    <property type="match status" value="1"/>
</dbReference>
<keyword evidence="4 6" id="KW-1133">Transmembrane helix</keyword>
<feature type="transmembrane region" description="Helical" evidence="6">
    <location>
        <begin position="117"/>
        <end position="135"/>
    </location>
</feature>
<sequence>MARILVSAVLLYVVFTKIDLTGVRSLVSTSRFGFLLLAVIAFTASQWVSSLRLLIYFHANGFYLNAGSNHALYLLGMFYNFFIPGGIGGDAYKIYVLNRRFGWAVKPLTSSVLNDRLSGLVAIVLLVLTIGVVLLPGIWKLAVLPGIAMTIWIARLVLHKLFPMFGRIFFKSLGYSLVVQMLQLLCVYLMLAAFKATTASLVYFLVFLLSAILSVVSFSGIGVREWLFLQASQRFDFDPEVAVSVALLFSCMTILVSLFGICYQLAGTPLKAMEEVE</sequence>
<evidence type="ECO:0000256" key="3">
    <source>
        <dbReference type="ARBA" id="ARBA00022692"/>
    </source>
</evidence>
<dbReference type="PANTHER" id="PTHR40277">
    <property type="entry name" value="BLL5419 PROTEIN"/>
    <property type="match status" value="1"/>
</dbReference>
<keyword evidence="2" id="KW-1003">Cell membrane</keyword>
<feature type="transmembrane region" description="Helical" evidence="6">
    <location>
        <begin position="174"/>
        <end position="194"/>
    </location>
</feature>
<dbReference type="GO" id="GO:0005886">
    <property type="term" value="C:plasma membrane"/>
    <property type="evidence" value="ECO:0007669"/>
    <property type="project" value="UniProtKB-SubCell"/>
</dbReference>
<evidence type="ECO:0000256" key="6">
    <source>
        <dbReference type="SAM" id="Phobius"/>
    </source>
</evidence>
<dbReference type="Proteomes" id="UP000190541">
    <property type="component" value="Unassembled WGS sequence"/>
</dbReference>
<dbReference type="AlphaFoldDB" id="A0A1T5AJJ1"/>
<evidence type="ECO:0000256" key="1">
    <source>
        <dbReference type="ARBA" id="ARBA00004651"/>
    </source>
</evidence>
<accession>A0A1T5AJJ1</accession>
<feature type="transmembrane region" description="Helical" evidence="6">
    <location>
        <begin position="32"/>
        <end position="59"/>
    </location>
</feature>